<gene>
    <name evidence="11" type="primary">argE</name>
    <name evidence="11" type="ORF">D8780_03235</name>
</gene>
<dbReference type="InterPro" id="IPR002933">
    <property type="entry name" value="Peptidase_M20"/>
</dbReference>
<name>A0A3L7JFX0_9HYPH</name>
<keyword evidence="8" id="KW-0862">Zinc</keyword>
<dbReference type="PANTHER" id="PTHR43808:SF31">
    <property type="entry name" value="N-ACETYL-L-CITRULLINE DEACETYLASE"/>
    <property type="match status" value="1"/>
</dbReference>
<proteinExistence type="inferred from homology"/>
<dbReference type="Proteomes" id="UP000281094">
    <property type="component" value="Unassembled WGS sequence"/>
</dbReference>
<dbReference type="GO" id="GO:0008777">
    <property type="term" value="F:acetylornithine deacetylase activity"/>
    <property type="evidence" value="ECO:0007669"/>
    <property type="project" value="UniProtKB-EC"/>
</dbReference>
<keyword evidence="3" id="KW-0963">Cytoplasm</keyword>
<organism evidence="11 12">
    <name type="scientific">Notoacmeibacter ruber</name>
    <dbReference type="NCBI Taxonomy" id="2670375"/>
    <lineage>
        <taxon>Bacteria</taxon>
        <taxon>Pseudomonadati</taxon>
        <taxon>Pseudomonadota</taxon>
        <taxon>Alphaproteobacteria</taxon>
        <taxon>Hyphomicrobiales</taxon>
        <taxon>Notoacmeibacteraceae</taxon>
        <taxon>Notoacmeibacter</taxon>
    </lineage>
</organism>
<dbReference type="CDD" id="cd03894">
    <property type="entry name" value="M20_ArgE"/>
    <property type="match status" value="1"/>
</dbReference>
<keyword evidence="7 11" id="KW-0378">Hydrolase</keyword>
<keyword evidence="5" id="KW-0028">Amino-acid biosynthesis</keyword>
<evidence type="ECO:0000259" key="10">
    <source>
        <dbReference type="Pfam" id="PF07687"/>
    </source>
</evidence>
<dbReference type="EC" id="3.5.1.16" evidence="11"/>
<feature type="domain" description="Peptidase M20 dimerisation" evidence="10">
    <location>
        <begin position="159"/>
        <end position="262"/>
    </location>
</feature>
<evidence type="ECO:0000313" key="12">
    <source>
        <dbReference type="Proteomes" id="UP000281094"/>
    </source>
</evidence>
<dbReference type="InterPro" id="IPR010169">
    <property type="entry name" value="AcOrn-deacetyl"/>
</dbReference>
<dbReference type="InterPro" id="IPR001261">
    <property type="entry name" value="ArgE/DapE_CS"/>
</dbReference>
<dbReference type="InterPro" id="IPR036264">
    <property type="entry name" value="Bact_exopeptidase_dim_dom"/>
</dbReference>
<dbReference type="Gene3D" id="3.40.630.10">
    <property type="entry name" value="Zn peptidases"/>
    <property type="match status" value="1"/>
</dbReference>
<dbReference type="Pfam" id="PF07687">
    <property type="entry name" value="M20_dimer"/>
    <property type="match status" value="1"/>
</dbReference>
<keyword evidence="6" id="KW-0479">Metal-binding</keyword>
<dbReference type="NCBIfam" id="TIGR01892">
    <property type="entry name" value="AcOrn-deacetyl"/>
    <property type="match status" value="1"/>
</dbReference>
<sequence length="362" mass="38767">MAFDTTSHKSNLPLIEYVETFLKQHGIPSHRVSSACGQKSSLYATIGPEAPGGVVLSGHTDVVPASPDDWSSDPFRLRIQDGKAFGRGTTDMKGFLAVCLAAVPKMCAAPLCRPVHLAFSFDEEPGCLAAPEMIAEMHKTLPDVLMVIVGEPSGMKIANAHKGVLILTVTVTGIESHSSRPDIGVSAIETASKMIAELYDIEDLAGDVKTRPTLNVGLVDGGTANNIIAGSCTFTIGLRYLRDEDLRAVETRMLSILEAADAKLKSVDAKLGVSWSSYFIPSLDPEKDTSAETRLKHLLGVNQSITVPFATEAGQFQEVGWSTVVLGPGHIDQAHTVDEFIEVSQLESAMEAIETIIAHQCR</sequence>
<keyword evidence="9" id="KW-0170">Cobalt</keyword>
<keyword evidence="12" id="KW-1185">Reference proteome</keyword>
<dbReference type="Pfam" id="PF01546">
    <property type="entry name" value="Peptidase_M20"/>
    <property type="match status" value="1"/>
</dbReference>
<evidence type="ECO:0000256" key="9">
    <source>
        <dbReference type="ARBA" id="ARBA00023285"/>
    </source>
</evidence>
<accession>A0A3L7JFX0</accession>
<reference evidence="11 12" key="1">
    <citation type="submission" date="2018-10" db="EMBL/GenBank/DDBJ databases">
        <title>Notoacmeibacter sp. M2BS9Y-3-1, whole genome shotgun sequence.</title>
        <authorList>
            <person name="Tuo L."/>
        </authorList>
    </citation>
    <scope>NUCLEOTIDE SEQUENCE [LARGE SCALE GENOMIC DNA]</scope>
    <source>
        <strain evidence="11 12">M2BS9Y-3-1</strain>
    </source>
</reference>
<evidence type="ECO:0000256" key="1">
    <source>
        <dbReference type="ARBA" id="ARBA00001947"/>
    </source>
</evidence>
<keyword evidence="4" id="KW-0055">Arginine biosynthesis</keyword>
<dbReference type="GO" id="GO:0046872">
    <property type="term" value="F:metal ion binding"/>
    <property type="evidence" value="ECO:0007669"/>
    <property type="project" value="UniProtKB-KW"/>
</dbReference>
<dbReference type="SUPFAM" id="SSF55031">
    <property type="entry name" value="Bacterial exopeptidase dimerisation domain"/>
    <property type="match status" value="1"/>
</dbReference>
<evidence type="ECO:0000256" key="7">
    <source>
        <dbReference type="ARBA" id="ARBA00022801"/>
    </source>
</evidence>
<dbReference type="PROSITE" id="PS00759">
    <property type="entry name" value="ARGE_DAPE_CPG2_2"/>
    <property type="match status" value="1"/>
</dbReference>
<comment type="similarity">
    <text evidence="2">Belongs to the peptidase M20A family. ArgE subfamily.</text>
</comment>
<evidence type="ECO:0000256" key="8">
    <source>
        <dbReference type="ARBA" id="ARBA00022833"/>
    </source>
</evidence>
<dbReference type="Gene3D" id="3.30.70.360">
    <property type="match status" value="1"/>
</dbReference>
<dbReference type="SUPFAM" id="SSF53187">
    <property type="entry name" value="Zn-dependent exopeptidases"/>
    <property type="match status" value="1"/>
</dbReference>
<dbReference type="GO" id="GO:0006526">
    <property type="term" value="P:L-arginine biosynthetic process"/>
    <property type="evidence" value="ECO:0007669"/>
    <property type="project" value="UniProtKB-KW"/>
</dbReference>
<dbReference type="AlphaFoldDB" id="A0A3L7JFX0"/>
<evidence type="ECO:0000256" key="5">
    <source>
        <dbReference type="ARBA" id="ARBA00022605"/>
    </source>
</evidence>
<comment type="caution">
    <text evidence="11">The sequence shown here is derived from an EMBL/GenBank/DDBJ whole genome shotgun (WGS) entry which is preliminary data.</text>
</comment>
<evidence type="ECO:0000256" key="3">
    <source>
        <dbReference type="ARBA" id="ARBA00022490"/>
    </source>
</evidence>
<protein>
    <submittedName>
        <fullName evidence="11">Acetylornithine deacetylase</fullName>
        <ecNumber evidence="11">3.5.1.16</ecNumber>
    </submittedName>
</protein>
<comment type="cofactor">
    <cofactor evidence="1">
        <name>Zn(2+)</name>
        <dbReference type="ChEBI" id="CHEBI:29105"/>
    </cofactor>
</comment>
<evidence type="ECO:0000256" key="2">
    <source>
        <dbReference type="ARBA" id="ARBA00005691"/>
    </source>
</evidence>
<evidence type="ECO:0000256" key="4">
    <source>
        <dbReference type="ARBA" id="ARBA00022571"/>
    </source>
</evidence>
<evidence type="ECO:0000256" key="6">
    <source>
        <dbReference type="ARBA" id="ARBA00022723"/>
    </source>
</evidence>
<dbReference type="EMBL" id="RCWN01000001">
    <property type="protein sequence ID" value="RLQ89364.1"/>
    <property type="molecule type" value="Genomic_DNA"/>
</dbReference>
<dbReference type="InterPro" id="IPR011650">
    <property type="entry name" value="Peptidase_M20_dimer"/>
</dbReference>
<dbReference type="InterPro" id="IPR050072">
    <property type="entry name" value="Peptidase_M20A"/>
</dbReference>
<evidence type="ECO:0000313" key="11">
    <source>
        <dbReference type="EMBL" id="RLQ89364.1"/>
    </source>
</evidence>
<dbReference type="PANTHER" id="PTHR43808">
    <property type="entry name" value="ACETYLORNITHINE DEACETYLASE"/>
    <property type="match status" value="1"/>
</dbReference>